<sequence>MSRKQIILITGSNGEIGNNLIDYLAKTDSHNIISLDLQPLEDSSKVYKHITGSILDKAILNDINTEYEITDIYHLAAMLSTKSEIDPFNANQVNVNGTLGLIDLAIKQGTMNKSSVKFFFPSSIAVYGIDKKSSIPVKEDEFLFPKTIYGMNKLYCEQLGVYFSNNYHRLTKDYNPGVLDFRSIRFPGLISVTTHPTGGTSDYIPEMLHAASNNKQYNCFVNEGAQLPFMIMPDAIEAIYKLMNADKTY</sequence>
<protein>
    <recommendedName>
        <fullName evidence="2">NAD-dependent epimerase/dehydratase domain-containing protein</fullName>
    </recommendedName>
</protein>
<feature type="domain" description="NAD-dependent epimerase/dehydratase" evidence="2">
    <location>
        <begin position="7"/>
        <end position="245"/>
    </location>
</feature>
<dbReference type="Pfam" id="PF01370">
    <property type="entry name" value="Epimerase"/>
    <property type="match status" value="1"/>
</dbReference>
<evidence type="ECO:0000259" key="2">
    <source>
        <dbReference type="Pfam" id="PF01370"/>
    </source>
</evidence>
<dbReference type="PANTHER" id="PTHR42687">
    <property type="entry name" value="L-THREONINE 3-DEHYDROGENASE"/>
    <property type="match status" value="1"/>
</dbReference>
<dbReference type="Gene3D" id="3.40.50.720">
    <property type="entry name" value="NAD(P)-binding Rossmann-like Domain"/>
    <property type="match status" value="1"/>
</dbReference>
<dbReference type="PANTHER" id="PTHR42687:SF1">
    <property type="entry name" value="L-THREONINE 3-DEHYDROGENASE, MITOCHONDRIAL"/>
    <property type="match status" value="1"/>
</dbReference>
<organism evidence="3">
    <name type="scientific">marine metagenome</name>
    <dbReference type="NCBI Taxonomy" id="408172"/>
    <lineage>
        <taxon>unclassified sequences</taxon>
        <taxon>metagenomes</taxon>
        <taxon>ecological metagenomes</taxon>
    </lineage>
</organism>
<comment type="similarity">
    <text evidence="1">Belongs to the NAD(P)-dependent epimerase/dehydratase family.</text>
</comment>
<dbReference type="GO" id="GO:0008743">
    <property type="term" value="F:L-threonine 3-dehydrogenase activity"/>
    <property type="evidence" value="ECO:0007669"/>
    <property type="project" value="TreeGrafter"/>
</dbReference>
<dbReference type="InterPro" id="IPR051225">
    <property type="entry name" value="NAD(P)_epim/dehydratase"/>
</dbReference>
<dbReference type="InterPro" id="IPR001509">
    <property type="entry name" value="Epimerase_deHydtase"/>
</dbReference>
<gene>
    <name evidence="3" type="ORF">METZ01_LOCUS273953</name>
</gene>
<accession>A0A382KA73</accession>
<dbReference type="GO" id="GO:0006567">
    <property type="term" value="P:L-threonine catabolic process"/>
    <property type="evidence" value="ECO:0007669"/>
    <property type="project" value="TreeGrafter"/>
</dbReference>
<feature type="non-terminal residue" evidence="3">
    <location>
        <position position="249"/>
    </location>
</feature>
<reference evidence="3" key="1">
    <citation type="submission" date="2018-05" db="EMBL/GenBank/DDBJ databases">
        <authorList>
            <person name="Lanie J.A."/>
            <person name="Ng W.-L."/>
            <person name="Kazmierczak K.M."/>
            <person name="Andrzejewski T.M."/>
            <person name="Davidsen T.M."/>
            <person name="Wayne K.J."/>
            <person name="Tettelin H."/>
            <person name="Glass J.I."/>
            <person name="Rusch D."/>
            <person name="Podicherti R."/>
            <person name="Tsui H.-C.T."/>
            <person name="Winkler M.E."/>
        </authorList>
    </citation>
    <scope>NUCLEOTIDE SEQUENCE</scope>
</reference>
<proteinExistence type="inferred from homology"/>
<dbReference type="InterPro" id="IPR036291">
    <property type="entry name" value="NAD(P)-bd_dom_sf"/>
</dbReference>
<dbReference type="EMBL" id="UINC01079267">
    <property type="protein sequence ID" value="SVC21099.1"/>
    <property type="molecule type" value="Genomic_DNA"/>
</dbReference>
<evidence type="ECO:0000256" key="1">
    <source>
        <dbReference type="ARBA" id="ARBA00007637"/>
    </source>
</evidence>
<dbReference type="SUPFAM" id="SSF51735">
    <property type="entry name" value="NAD(P)-binding Rossmann-fold domains"/>
    <property type="match status" value="1"/>
</dbReference>
<evidence type="ECO:0000313" key="3">
    <source>
        <dbReference type="EMBL" id="SVC21099.1"/>
    </source>
</evidence>
<name>A0A382KA73_9ZZZZ</name>
<dbReference type="AlphaFoldDB" id="A0A382KA73"/>